<dbReference type="GO" id="GO:0045254">
    <property type="term" value="C:pyruvate dehydrogenase complex"/>
    <property type="evidence" value="ECO:0007669"/>
    <property type="project" value="InterPro"/>
</dbReference>
<dbReference type="InterPro" id="IPR003016">
    <property type="entry name" value="2-oxoA_DH_lipoyl-BS"/>
</dbReference>
<keyword evidence="2" id="KW-0450">Lipoyl</keyword>
<protein>
    <submittedName>
        <fullName evidence="7">Biotin-requiring enzyme</fullName>
    </submittedName>
</protein>
<dbReference type="PROSITE" id="PS00189">
    <property type="entry name" value="LIPOYL"/>
    <property type="match status" value="1"/>
</dbReference>
<name>A0A9P6GI40_9PLEO</name>
<dbReference type="GO" id="GO:0004742">
    <property type="term" value="F:dihydrolipoyllysine-residue acetyltransferase activity"/>
    <property type="evidence" value="ECO:0007669"/>
    <property type="project" value="TreeGrafter"/>
</dbReference>
<dbReference type="Proteomes" id="UP000756921">
    <property type="component" value="Unassembled WGS sequence"/>
</dbReference>
<dbReference type="InterPro" id="IPR045257">
    <property type="entry name" value="E2/Pdx1"/>
</dbReference>
<proteinExistence type="inferred from homology"/>
<dbReference type="InterPro" id="IPR004167">
    <property type="entry name" value="PSBD"/>
</dbReference>
<dbReference type="PROSITE" id="PS50968">
    <property type="entry name" value="BIOTINYL_LIPOYL"/>
    <property type="match status" value="1"/>
</dbReference>
<comment type="caution">
    <text evidence="7">The sequence shown here is derived from an EMBL/GenBank/DDBJ whole genome shotgun (WGS) entry which is preliminary data.</text>
</comment>
<dbReference type="PANTHER" id="PTHR23151:SF82">
    <property type="entry name" value="PYRUVATE DEHYDROGENASE COMPLEX PROTEIN X COMPONENT, MITOCHONDRIAL"/>
    <property type="match status" value="1"/>
</dbReference>
<dbReference type="Pfam" id="PF02817">
    <property type="entry name" value="E3_binding"/>
    <property type="match status" value="1"/>
</dbReference>
<dbReference type="PANTHER" id="PTHR23151">
    <property type="entry name" value="DIHYDROLIPOAMIDE ACETYL/SUCCINYL-TRANSFERASE-RELATED"/>
    <property type="match status" value="1"/>
</dbReference>
<evidence type="ECO:0000256" key="1">
    <source>
        <dbReference type="ARBA" id="ARBA00007317"/>
    </source>
</evidence>
<dbReference type="Pfam" id="PF00364">
    <property type="entry name" value="Biotin_lipoyl"/>
    <property type="match status" value="1"/>
</dbReference>
<feature type="domain" description="Peripheral subunit-binding (PSBD)" evidence="6">
    <location>
        <begin position="160"/>
        <end position="200"/>
    </location>
</feature>
<keyword evidence="3" id="KW-0809">Transit peptide</keyword>
<dbReference type="AlphaFoldDB" id="A0A9P6GI40"/>
<gene>
    <name evidence="7" type="ORF">PMIN01_06943</name>
</gene>
<accession>A0A9P6GI40</accession>
<dbReference type="FunFam" id="2.40.50.100:FF:000010">
    <property type="entry name" value="Acetyltransferase component of pyruvate dehydrogenase complex"/>
    <property type="match status" value="1"/>
</dbReference>
<reference evidence="7" key="1">
    <citation type="journal article" date="2020" name="Mol. Plant Microbe Interact.">
        <title>Genome Sequence of the Biocontrol Agent Coniothyrium minitans strain Conio (IMI 134523).</title>
        <authorList>
            <person name="Patel D."/>
            <person name="Shittu T.A."/>
            <person name="Baroncelli R."/>
            <person name="Muthumeenakshi S."/>
            <person name="Osborne T.H."/>
            <person name="Janganan T.K."/>
            <person name="Sreenivasaprasad S."/>
        </authorList>
    </citation>
    <scope>NUCLEOTIDE SEQUENCE</scope>
    <source>
        <strain evidence="7">Conio</strain>
    </source>
</reference>
<dbReference type="EMBL" id="WJXW01000006">
    <property type="protein sequence ID" value="KAF9735538.1"/>
    <property type="molecule type" value="Genomic_DNA"/>
</dbReference>
<dbReference type="SUPFAM" id="SSF51230">
    <property type="entry name" value="Single hybrid motif"/>
    <property type="match status" value="1"/>
</dbReference>
<dbReference type="GO" id="GO:0006086">
    <property type="term" value="P:pyruvate decarboxylation to acetyl-CoA"/>
    <property type="evidence" value="ECO:0007669"/>
    <property type="project" value="InterPro"/>
</dbReference>
<dbReference type="SUPFAM" id="SSF47005">
    <property type="entry name" value="Peripheral subunit-binding domain of 2-oxo acid dehydrogenase complex"/>
    <property type="match status" value="1"/>
</dbReference>
<evidence type="ECO:0000259" key="5">
    <source>
        <dbReference type="PROSITE" id="PS50968"/>
    </source>
</evidence>
<organism evidence="7 8">
    <name type="scientific">Paraphaeosphaeria minitans</name>
    <dbReference type="NCBI Taxonomy" id="565426"/>
    <lineage>
        <taxon>Eukaryota</taxon>
        <taxon>Fungi</taxon>
        <taxon>Dikarya</taxon>
        <taxon>Ascomycota</taxon>
        <taxon>Pezizomycotina</taxon>
        <taxon>Dothideomycetes</taxon>
        <taxon>Pleosporomycetidae</taxon>
        <taxon>Pleosporales</taxon>
        <taxon>Massarineae</taxon>
        <taxon>Didymosphaeriaceae</taxon>
        <taxon>Paraphaeosphaeria</taxon>
    </lineage>
</organism>
<dbReference type="InterPro" id="IPR000089">
    <property type="entry name" value="Biotin_lipoyl"/>
</dbReference>
<comment type="similarity">
    <text evidence="1">Belongs to the 2-oxoacid dehydrogenase family.</text>
</comment>
<evidence type="ECO:0000256" key="2">
    <source>
        <dbReference type="ARBA" id="ARBA00022823"/>
    </source>
</evidence>
<evidence type="ECO:0000313" key="8">
    <source>
        <dbReference type="Proteomes" id="UP000756921"/>
    </source>
</evidence>
<dbReference type="CDD" id="cd06849">
    <property type="entry name" value="lipoyl_domain"/>
    <property type="match status" value="1"/>
</dbReference>
<keyword evidence="8" id="KW-1185">Reference proteome</keyword>
<feature type="region of interest" description="Disordered" evidence="4">
    <location>
        <begin position="99"/>
        <end position="157"/>
    </location>
</feature>
<evidence type="ECO:0000313" key="7">
    <source>
        <dbReference type="EMBL" id="KAF9735538.1"/>
    </source>
</evidence>
<evidence type="ECO:0000259" key="6">
    <source>
        <dbReference type="PROSITE" id="PS51826"/>
    </source>
</evidence>
<dbReference type="PROSITE" id="PS51826">
    <property type="entry name" value="PSBD"/>
    <property type="match status" value="1"/>
</dbReference>
<sequence>MALAEHPAFHKGQTSLAAQNFNMPALSPTMTEGNIAKWKIKEGESFVAGDVLLEIETDKAQMDVEAQDDGVLAKILIGDGSKAVQVGARIAVTADAGDDVSSLELPAEDSKPSAPEAPKEEAKSGSAPAPKKEASAPAPKSSSSGASQASAGKAQKQTYPLYPSVQHLLKENGLPKEEADKIPTSGPNGRLLKGDVLAYLGKISESAGSEVAARLKALSHLDLSNIKVMAQRPKAAAAPEPEVIEELDVEIALPISLKAVTEVQQRVQTSIGVFLPLSTFIARAAELANEHLPRSQVAKPSADDLFNAVLGLDKAAAKYSRGNFVPEVTALPPTTSSPRRSAKKPDVLDFLAGKKIAAPKAAVGGAAPVAGPLNVFSVSVPKGDERRARVFLERVKSVLEAEPGRLVV</sequence>
<dbReference type="Gene3D" id="2.40.50.100">
    <property type="match status" value="1"/>
</dbReference>
<evidence type="ECO:0000256" key="3">
    <source>
        <dbReference type="ARBA" id="ARBA00022946"/>
    </source>
</evidence>
<feature type="compositionally biased region" description="Low complexity" evidence="4">
    <location>
        <begin position="124"/>
        <end position="157"/>
    </location>
</feature>
<feature type="domain" description="Lipoyl-binding" evidence="5">
    <location>
        <begin position="18"/>
        <end position="94"/>
    </location>
</feature>
<dbReference type="Gene3D" id="4.10.320.10">
    <property type="entry name" value="E3-binding domain"/>
    <property type="match status" value="1"/>
</dbReference>
<dbReference type="OrthoDB" id="202158at2759"/>
<evidence type="ECO:0000256" key="4">
    <source>
        <dbReference type="SAM" id="MobiDB-lite"/>
    </source>
</evidence>
<dbReference type="InterPro" id="IPR011053">
    <property type="entry name" value="Single_hybrid_motif"/>
</dbReference>
<dbReference type="InterPro" id="IPR036625">
    <property type="entry name" value="E3-bd_dom_sf"/>
</dbReference>